<evidence type="ECO:0000256" key="1">
    <source>
        <dbReference type="SAM" id="MobiDB-lite"/>
    </source>
</evidence>
<reference evidence="2" key="1">
    <citation type="journal article" date="2018" name="Genome Biol.">
        <title>SKESA: strategic k-mer extension for scrupulous assemblies.</title>
        <authorList>
            <person name="Souvorov A."/>
            <person name="Agarwala R."/>
            <person name="Lipman D.J."/>
        </authorList>
    </citation>
    <scope>NUCLEOTIDE SEQUENCE</scope>
    <source>
        <strain evidence="2">MA.CK_00/00001968</strain>
    </source>
</reference>
<evidence type="ECO:0000313" key="2">
    <source>
        <dbReference type="EMBL" id="HAF2126694.1"/>
    </source>
</evidence>
<gene>
    <name evidence="2" type="ORF">G9F27_000798</name>
</gene>
<name>A0A743SL47_SALER</name>
<protein>
    <submittedName>
        <fullName evidence="2">DUF4222 domain-containing protein</fullName>
    </submittedName>
</protein>
<dbReference type="EMBL" id="DAAUQX010000004">
    <property type="protein sequence ID" value="HAF2126694.1"/>
    <property type="molecule type" value="Genomic_DNA"/>
</dbReference>
<reference evidence="2" key="2">
    <citation type="submission" date="2020-02" db="EMBL/GenBank/DDBJ databases">
        <authorList>
            <consortium name="NCBI Pathogen Detection Project"/>
        </authorList>
    </citation>
    <scope>NUCLEOTIDE SEQUENCE</scope>
    <source>
        <strain evidence="2">MA.CK_00/00001968</strain>
    </source>
</reference>
<sequence>MKIFNSGFTASGYAHPEINPGDIYRDGYGYTVTVRTVTPERVTYNRDGYAFDCVSSRMRFEKEFIPVKKQVFQAQDLRDDALEKIQKLREQIHGSGDHQPKDDRESEE</sequence>
<proteinExistence type="predicted"/>
<accession>A0A743SL47</accession>
<organism evidence="2">
    <name type="scientific">Salmonella enterica</name>
    <name type="common">Salmonella choleraesuis</name>
    <dbReference type="NCBI Taxonomy" id="28901"/>
    <lineage>
        <taxon>Bacteria</taxon>
        <taxon>Pseudomonadati</taxon>
        <taxon>Pseudomonadota</taxon>
        <taxon>Gammaproteobacteria</taxon>
        <taxon>Enterobacterales</taxon>
        <taxon>Enterobacteriaceae</taxon>
        <taxon>Salmonella</taxon>
    </lineage>
</organism>
<feature type="region of interest" description="Disordered" evidence="1">
    <location>
        <begin position="88"/>
        <end position="108"/>
    </location>
</feature>
<dbReference type="Pfam" id="PF13973">
    <property type="entry name" value="DUF4222"/>
    <property type="match status" value="1"/>
</dbReference>
<comment type="caution">
    <text evidence="2">The sequence shown here is derived from an EMBL/GenBank/DDBJ whole genome shotgun (WGS) entry which is preliminary data.</text>
</comment>
<dbReference type="InterPro" id="IPR025317">
    <property type="entry name" value="DUF4222"/>
</dbReference>
<dbReference type="AlphaFoldDB" id="A0A743SL47"/>